<evidence type="ECO:0000256" key="2">
    <source>
        <dbReference type="SAM" id="Phobius"/>
    </source>
</evidence>
<dbReference type="Pfam" id="PF07635">
    <property type="entry name" value="PSCyt1"/>
    <property type="match status" value="1"/>
</dbReference>
<dbReference type="Pfam" id="PF09990">
    <property type="entry name" value="DUF2231"/>
    <property type="match status" value="1"/>
</dbReference>
<keyword evidence="2" id="KW-0472">Membrane</keyword>
<dbReference type="PANTHER" id="PTHR35889:SF3">
    <property type="entry name" value="F-BOX DOMAIN-CONTAINING PROTEIN"/>
    <property type="match status" value="1"/>
</dbReference>
<feature type="transmembrane region" description="Helical" evidence="2">
    <location>
        <begin position="131"/>
        <end position="151"/>
    </location>
</feature>
<name>A0A518BF10_9BACT</name>
<protein>
    <submittedName>
        <fullName evidence="5">Planctomycete cytochrome C</fullName>
    </submittedName>
</protein>
<feature type="transmembrane region" description="Helical" evidence="2">
    <location>
        <begin position="98"/>
        <end position="119"/>
    </location>
</feature>
<keyword evidence="6" id="KW-1185">Reference proteome</keyword>
<evidence type="ECO:0000259" key="4">
    <source>
        <dbReference type="Pfam" id="PF09990"/>
    </source>
</evidence>
<dbReference type="KEGG" id="pbap:Pla133_06290"/>
<evidence type="ECO:0000313" key="6">
    <source>
        <dbReference type="Proteomes" id="UP000316921"/>
    </source>
</evidence>
<evidence type="ECO:0000256" key="1">
    <source>
        <dbReference type="SAM" id="MobiDB-lite"/>
    </source>
</evidence>
<keyword evidence="2" id="KW-1133">Transmembrane helix</keyword>
<organism evidence="5 6">
    <name type="scientific">Engelhardtia mirabilis</name>
    <dbReference type="NCBI Taxonomy" id="2528011"/>
    <lineage>
        <taxon>Bacteria</taxon>
        <taxon>Pseudomonadati</taxon>
        <taxon>Planctomycetota</taxon>
        <taxon>Planctomycetia</taxon>
        <taxon>Planctomycetia incertae sedis</taxon>
        <taxon>Engelhardtia</taxon>
    </lineage>
</organism>
<dbReference type="InterPro" id="IPR011429">
    <property type="entry name" value="Cyt_c_Planctomycete-type"/>
</dbReference>
<dbReference type="AlphaFoldDB" id="A0A518BF10"/>
<feature type="transmembrane region" description="Helical" evidence="2">
    <location>
        <begin position="58"/>
        <end position="78"/>
    </location>
</feature>
<dbReference type="PANTHER" id="PTHR35889">
    <property type="entry name" value="CYCLOINULO-OLIGOSACCHARIDE FRUCTANOTRANSFERASE-RELATED"/>
    <property type="match status" value="1"/>
</dbReference>
<reference evidence="5 6" key="1">
    <citation type="submission" date="2019-02" db="EMBL/GenBank/DDBJ databases">
        <title>Deep-cultivation of Planctomycetes and their phenomic and genomic characterization uncovers novel biology.</title>
        <authorList>
            <person name="Wiegand S."/>
            <person name="Jogler M."/>
            <person name="Boedeker C."/>
            <person name="Pinto D."/>
            <person name="Vollmers J."/>
            <person name="Rivas-Marin E."/>
            <person name="Kohn T."/>
            <person name="Peeters S.H."/>
            <person name="Heuer A."/>
            <person name="Rast P."/>
            <person name="Oberbeckmann S."/>
            <person name="Bunk B."/>
            <person name="Jeske O."/>
            <person name="Meyerdierks A."/>
            <person name="Storesund J.E."/>
            <person name="Kallscheuer N."/>
            <person name="Luecker S."/>
            <person name="Lage O.M."/>
            <person name="Pohl T."/>
            <person name="Merkel B.J."/>
            <person name="Hornburger P."/>
            <person name="Mueller R.-W."/>
            <person name="Bruemmer F."/>
            <person name="Labrenz M."/>
            <person name="Spormann A.M."/>
            <person name="Op den Camp H."/>
            <person name="Overmann J."/>
            <person name="Amann R."/>
            <person name="Jetten M.S.M."/>
            <person name="Mascher T."/>
            <person name="Medema M.H."/>
            <person name="Devos D.P."/>
            <person name="Kaster A.-K."/>
            <person name="Ovreas L."/>
            <person name="Rohde M."/>
            <person name="Galperin M.Y."/>
            <person name="Jogler C."/>
        </authorList>
    </citation>
    <scope>NUCLEOTIDE SEQUENCE [LARGE SCALE GENOMIC DNA]</scope>
    <source>
        <strain evidence="5 6">Pla133</strain>
    </source>
</reference>
<feature type="region of interest" description="Disordered" evidence="1">
    <location>
        <begin position="168"/>
        <end position="190"/>
    </location>
</feature>
<proteinExistence type="predicted"/>
<accession>A0A518BF10</accession>
<sequence>MDSPTGTPLDAWLDLLAALHVAVVHFPVALILAAALFETGATIRGLVRDEEARPSSTALACLILGALGAAASAASGWTLADRENFGSSMAEALLWHRWTGVTVAGLALLALLPGAMTAVRPSLGARRLYRTLLLLAAMAVSLAGHQGGAIVHGSDHITGPLRRALYGAQAQADSSEGSEPASDSRASAAPIAPQPALVDPAHSSPPAALLSVPDDPEALAVAARAVLGSRCVECHGPRKEKGDLRLDTRAAIVDVGYAAFPGDGSGSPIIERVVLPIDHEDHMPSEGPPLNSVQVDVLRAWIDAGVRWPADGQPAQE</sequence>
<dbReference type="Proteomes" id="UP000316921">
    <property type="component" value="Chromosome"/>
</dbReference>
<evidence type="ECO:0000313" key="5">
    <source>
        <dbReference type="EMBL" id="QDU65564.1"/>
    </source>
</evidence>
<gene>
    <name evidence="5" type="ORF">Pla133_06290</name>
</gene>
<feature type="domain" description="Cytochrome C Planctomycete-type" evidence="3">
    <location>
        <begin position="231"/>
        <end position="284"/>
    </location>
</feature>
<keyword evidence="2" id="KW-0812">Transmembrane</keyword>
<feature type="domain" description="DUF2231" evidence="4">
    <location>
        <begin position="18"/>
        <end position="151"/>
    </location>
</feature>
<dbReference type="RefSeq" id="WP_419192068.1">
    <property type="nucleotide sequence ID" value="NZ_CP036287.1"/>
</dbReference>
<evidence type="ECO:0000259" key="3">
    <source>
        <dbReference type="Pfam" id="PF07635"/>
    </source>
</evidence>
<dbReference type="EMBL" id="CP036287">
    <property type="protein sequence ID" value="QDU65564.1"/>
    <property type="molecule type" value="Genomic_DNA"/>
</dbReference>
<dbReference type="InterPro" id="IPR019251">
    <property type="entry name" value="DUF2231_TM"/>
</dbReference>
<feature type="transmembrane region" description="Helical" evidence="2">
    <location>
        <begin position="12"/>
        <end position="37"/>
    </location>
</feature>